<accession>C8RY85</accession>
<dbReference type="EMBL" id="ACYY01000003">
    <property type="protein sequence ID" value="EEW26483.1"/>
    <property type="molecule type" value="Genomic_DNA"/>
</dbReference>
<comment type="caution">
    <text evidence="1">The sequence shown here is derived from an EMBL/GenBank/DDBJ whole genome shotgun (WGS) entry which is preliminary data.</text>
</comment>
<evidence type="ECO:0000313" key="2">
    <source>
        <dbReference type="Proteomes" id="UP000010121"/>
    </source>
</evidence>
<reference evidence="1 2" key="1">
    <citation type="submission" date="2009-08" db="EMBL/GenBank/DDBJ databases">
        <title>The draft genome of Rhodobacter sp. SW2.</title>
        <authorList>
            <consortium name="US DOE Joint Genome Institute (JGI-PGF)"/>
            <person name="Lucas S."/>
            <person name="Copeland A."/>
            <person name="Lapidus A."/>
            <person name="Glavina del Rio T."/>
            <person name="Tice H."/>
            <person name="Bruce D."/>
            <person name="Goodwin L."/>
            <person name="Pitluck S."/>
            <person name="Larimer F."/>
            <person name="Land M.L."/>
            <person name="Hauser L."/>
            <person name="Emerson D."/>
        </authorList>
    </citation>
    <scope>NUCLEOTIDE SEQUENCE [LARGE SCALE GENOMIC DNA]</scope>
    <source>
        <strain evidence="1 2">SW2</strain>
    </source>
</reference>
<protein>
    <submittedName>
        <fullName evidence="1">Uncharacterized protein</fullName>
    </submittedName>
</protein>
<dbReference type="AlphaFoldDB" id="C8RY85"/>
<organism evidence="1 2">
    <name type="scientific">Rhodobacter ferrooxidans</name>
    <dbReference type="NCBI Taxonomy" id="371731"/>
    <lineage>
        <taxon>Bacteria</taxon>
        <taxon>Pseudomonadati</taxon>
        <taxon>Pseudomonadota</taxon>
        <taxon>Alphaproteobacteria</taxon>
        <taxon>Rhodobacterales</taxon>
        <taxon>Rhodobacter group</taxon>
        <taxon>Rhodobacter</taxon>
    </lineage>
</organism>
<dbReference type="Proteomes" id="UP000010121">
    <property type="component" value="Unassembled WGS sequence"/>
</dbReference>
<proteinExistence type="predicted"/>
<sequence length="163" mass="16525">MAATPALACSPMPVVASATPMRGEGCAIAYNLSEYRTVGLGSIRDLGHGFLSQVAFDGTACGAEENLVVLDCNAGLAAVAGPTRWSLMDLEGTKTAAALLEDQVAAAVQAGDGSLDAVAALATKAGMPDLLRIKADAAINLNGQKLPLRCGCTTYYPDLKPAG</sequence>
<dbReference type="STRING" id="371731.Rsw2DRAFT_0763"/>
<evidence type="ECO:0000313" key="1">
    <source>
        <dbReference type="EMBL" id="EEW26483.1"/>
    </source>
</evidence>
<name>C8RY85_9RHOB</name>
<keyword evidence="2" id="KW-1185">Reference proteome</keyword>
<gene>
    <name evidence="1" type="ORF">Rsw2DRAFT_0763</name>
</gene>